<dbReference type="PANTHER" id="PTHR11229">
    <property type="entry name" value="50S RIBOSOMAL PROTEIN L3"/>
    <property type="match status" value="1"/>
</dbReference>
<dbReference type="VEuPathDB" id="VectorBase:LLONM1_006867"/>
<dbReference type="EnsemblMetazoa" id="LLOJ003876-RA">
    <property type="protein sequence ID" value="LLOJ003876-PA"/>
    <property type="gene ID" value="LLOJ003876"/>
</dbReference>
<dbReference type="InterPro" id="IPR000597">
    <property type="entry name" value="Ribosomal_uL3"/>
</dbReference>
<evidence type="ECO:0000256" key="5">
    <source>
        <dbReference type="ARBA" id="ARBA00035396"/>
    </source>
</evidence>
<name>A0A1B0CHG4_LUTLO</name>
<protein>
    <recommendedName>
        <fullName evidence="4">Large ribosomal subunit protein uL3m</fullName>
    </recommendedName>
    <alternativeName>
        <fullName evidence="5">39S ribosomal protein L3, mitochondrial</fullName>
    </alternativeName>
</protein>
<dbReference type="Proteomes" id="UP000092461">
    <property type="component" value="Unassembled WGS sequence"/>
</dbReference>
<dbReference type="PANTHER" id="PTHR11229:SF8">
    <property type="entry name" value="LARGE RIBOSOMAL SUBUNIT PROTEIN UL3M"/>
    <property type="match status" value="1"/>
</dbReference>
<organism evidence="8 9">
    <name type="scientific">Lutzomyia longipalpis</name>
    <name type="common">Sand fly</name>
    <dbReference type="NCBI Taxonomy" id="7200"/>
    <lineage>
        <taxon>Eukaryota</taxon>
        <taxon>Metazoa</taxon>
        <taxon>Ecdysozoa</taxon>
        <taxon>Arthropoda</taxon>
        <taxon>Hexapoda</taxon>
        <taxon>Insecta</taxon>
        <taxon>Pterygota</taxon>
        <taxon>Neoptera</taxon>
        <taxon>Endopterygota</taxon>
        <taxon>Diptera</taxon>
        <taxon>Nematocera</taxon>
        <taxon>Psychodoidea</taxon>
        <taxon>Psychodidae</taxon>
        <taxon>Lutzomyia</taxon>
        <taxon>Lutzomyia</taxon>
    </lineage>
</organism>
<comment type="similarity">
    <text evidence="1">Belongs to the universal ribosomal protein uL3 family.</text>
</comment>
<keyword evidence="9" id="KW-1185">Reference proteome</keyword>
<dbReference type="EMBL" id="AJWK01012342">
    <property type="status" value="NOT_ANNOTATED_CDS"/>
    <property type="molecule type" value="Genomic_DNA"/>
</dbReference>
<proteinExistence type="inferred from homology"/>
<evidence type="ECO:0000313" key="9">
    <source>
        <dbReference type="Proteomes" id="UP000092461"/>
    </source>
</evidence>
<evidence type="ECO:0000256" key="6">
    <source>
        <dbReference type="SAM" id="MobiDB-lite"/>
    </source>
</evidence>
<keyword evidence="2 7" id="KW-0689">Ribosomal protein</keyword>
<feature type="region of interest" description="Disordered" evidence="6">
    <location>
        <begin position="251"/>
        <end position="282"/>
    </location>
</feature>
<dbReference type="NCBIfam" id="TIGR03625">
    <property type="entry name" value="L3_bact"/>
    <property type="match status" value="1"/>
</dbReference>
<evidence type="ECO:0000256" key="3">
    <source>
        <dbReference type="ARBA" id="ARBA00023274"/>
    </source>
</evidence>
<dbReference type="Pfam" id="PF00297">
    <property type="entry name" value="Ribosomal_L3"/>
    <property type="match status" value="1"/>
</dbReference>
<dbReference type="Gene3D" id="2.40.30.10">
    <property type="entry name" value="Translation factors"/>
    <property type="match status" value="2"/>
</dbReference>
<evidence type="ECO:0000256" key="4">
    <source>
        <dbReference type="ARBA" id="ARBA00035209"/>
    </source>
</evidence>
<dbReference type="FunFam" id="2.40.30.10:FF:000049">
    <property type="entry name" value="39S ribosomal protein L3, mitochondrial"/>
    <property type="match status" value="1"/>
</dbReference>
<dbReference type="AlphaFoldDB" id="A0A1B0CHG4"/>
<evidence type="ECO:0000313" key="7">
    <source>
        <dbReference type="EMBL" id="MBC1174382.1"/>
    </source>
</evidence>
<dbReference type="GO" id="GO:0006412">
    <property type="term" value="P:translation"/>
    <property type="evidence" value="ECO:0007669"/>
    <property type="project" value="InterPro"/>
</dbReference>
<dbReference type="InterPro" id="IPR009000">
    <property type="entry name" value="Transl_B-barrel_sf"/>
</dbReference>
<reference evidence="7" key="2">
    <citation type="journal article" date="2020" name="BMC">
        <title>Leishmania infection induces a limited differential gene expression in the sand fly midgut.</title>
        <authorList>
            <person name="Coutinho-Abreu I.V."/>
            <person name="Serafim T.D."/>
            <person name="Meneses C."/>
            <person name="Kamhawi S."/>
            <person name="Oliveira F."/>
            <person name="Valenzuela J.G."/>
        </authorList>
    </citation>
    <scope>NUCLEOTIDE SEQUENCE</scope>
    <source>
        <strain evidence="7">Jacobina</strain>
        <tissue evidence="7">Midgut</tissue>
    </source>
</reference>
<dbReference type="GO" id="GO:0003735">
    <property type="term" value="F:structural constituent of ribosome"/>
    <property type="evidence" value="ECO:0007669"/>
    <property type="project" value="InterPro"/>
</dbReference>
<evidence type="ECO:0000313" key="8">
    <source>
        <dbReference type="EnsemblMetazoa" id="LLOJ003876-PA"/>
    </source>
</evidence>
<dbReference type="InterPro" id="IPR019927">
    <property type="entry name" value="Ribosomal_uL3_bac/org-type"/>
</dbReference>
<dbReference type="EMBL" id="GITU01005679">
    <property type="protein sequence ID" value="MBC1174382.1"/>
    <property type="molecule type" value="Transcribed_RNA"/>
</dbReference>
<reference evidence="8" key="3">
    <citation type="submission" date="2020-05" db="UniProtKB">
        <authorList>
            <consortium name="EnsemblMetazoa"/>
        </authorList>
    </citation>
    <scope>IDENTIFICATION</scope>
    <source>
        <strain evidence="8">Jacobina</strain>
    </source>
</reference>
<dbReference type="GO" id="GO:0005762">
    <property type="term" value="C:mitochondrial large ribosomal subunit"/>
    <property type="evidence" value="ECO:0007669"/>
    <property type="project" value="TreeGrafter"/>
</dbReference>
<accession>A0A1B0CHG4</accession>
<keyword evidence="3" id="KW-0687">Ribonucleoprotein</keyword>
<evidence type="ECO:0000256" key="2">
    <source>
        <dbReference type="ARBA" id="ARBA00022980"/>
    </source>
</evidence>
<evidence type="ECO:0000256" key="1">
    <source>
        <dbReference type="ARBA" id="ARBA00006540"/>
    </source>
</evidence>
<reference evidence="9" key="1">
    <citation type="submission" date="2012-05" db="EMBL/GenBank/DDBJ databases">
        <title>Whole Genome Assembly of Lutzomyia longipalpis.</title>
        <authorList>
            <person name="Richards S."/>
            <person name="Qu C."/>
            <person name="Dillon R."/>
            <person name="Worley K."/>
            <person name="Scherer S."/>
            <person name="Batterton M."/>
            <person name="Taylor A."/>
            <person name="Hawes A."/>
            <person name="Hernandez B."/>
            <person name="Kovar C."/>
            <person name="Mandapat C."/>
            <person name="Pham C."/>
            <person name="Qu C."/>
            <person name="Jing C."/>
            <person name="Bess C."/>
            <person name="Bandaranaike D."/>
            <person name="Ngo D."/>
            <person name="Ongeri F."/>
            <person name="Arias F."/>
            <person name="Lara F."/>
            <person name="Weissenberger G."/>
            <person name="Kamau G."/>
            <person name="Han H."/>
            <person name="Shen H."/>
            <person name="Dinh H."/>
            <person name="Khalil I."/>
            <person name="Jones J."/>
            <person name="Shafer J."/>
            <person name="Jayaseelan J."/>
            <person name="Quiroz J."/>
            <person name="Blankenburg K."/>
            <person name="Nguyen L."/>
            <person name="Jackson L."/>
            <person name="Francisco L."/>
            <person name="Tang L.-Y."/>
            <person name="Pu L.-L."/>
            <person name="Perales L."/>
            <person name="Lorensuhewa L."/>
            <person name="Munidasa M."/>
            <person name="Coyle M."/>
            <person name="Taylor M."/>
            <person name="Puazo M."/>
            <person name="Firestine M."/>
            <person name="Scheel M."/>
            <person name="Javaid M."/>
            <person name="Wang M."/>
            <person name="Li M."/>
            <person name="Tabassum N."/>
            <person name="Saada N."/>
            <person name="Osuji N."/>
            <person name="Aqrawi P."/>
            <person name="Fu Q."/>
            <person name="Thornton R."/>
            <person name="Raj R."/>
            <person name="Goodspeed R."/>
            <person name="Mata R."/>
            <person name="Najjar R."/>
            <person name="Gubbala S."/>
            <person name="Lee S."/>
            <person name="Denson S."/>
            <person name="Patil S."/>
            <person name="Macmil S."/>
            <person name="Qi S."/>
            <person name="Matskevitch T."/>
            <person name="Palculict T."/>
            <person name="Mathew T."/>
            <person name="Vee V."/>
            <person name="Velamala V."/>
            <person name="Korchina V."/>
            <person name="Cai W."/>
            <person name="Liu W."/>
            <person name="Dai W."/>
            <person name="Zou X."/>
            <person name="Zhu Y."/>
            <person name="Zhang Y."/>
            <person name="Wu Y.-Q."/>
            <person name="Xin Y."/>
            <person name="Nazarath L."/>
            <person name="Kovar C."/>
            <person name="Han Y."/>
            <person name="Muzny D."/>
            <person name="Gibbs R."/>
        </authorList>
    </citation>
    <scope>NUCLEOTIDE SEQUENCE [LARGE SCALE GENOMIC DNA]</scope>
    <source>
        <strain evidence="9">Jacobina</strain>
    </source>
</reference>
<dbReference type="VEuPathDB" id="VectorBase:LLOJ003876"/>
<sequence>MQGIRTVSCLSGLRDQFSRLCLAHPNLTRAKGKNLLNYPKLRNPYWFVRKERVKHDDLISRENTQFVQEVLHDKYGVPSLLKGITGYPNAACGAVNAEDLPKVEWNPTLRRTGVIARKIGQYPLWLKNGRKVRTTLLQIVDNHVIKYIPPEEYKPAQKPNMKDLSKWGCLLVGAESVDPTLLTKEYCGLFKDSGVMPKSRLARFIVSPEAQLHPGTPLNVTHFRVGDYVDVRGKTVNRGFQGVMKRWGFSGQPASHGQTKTHRRPGNIGGGGEKGRVWPGKKMPGHMGNRWRVMRGVRILRINTKYNVMWVQGSSICGETNNFVYVFDTLLPLRRYTEAPAFPTHFESADEELPEDIWHESVHNFTEPTITYEPE</sequence>
<dbReference type="SUPFAM" id="SSF50447">
    <property type="entry name" value="Translation proteins"/>
    <property type="match status" value="1"/>
</dbReference>